<feature type="region of interest" description="Disordered" evidence="4">
    <location>
        <begin position="196"/>
        <end position="389"/>
    </location>
</feature>
<comment type="caution">
    <text evidence="6">The sequence shown here is derived from an EMBL/GenBank/DDBJ whole genome shotgun (WGS) entry which is preliminary data.</text>
</comment>
<feature type="compositionally biased region" description="Low complexity" evidence="4">
    <location>
        <begin position="360"/>
        <end position="369"/>
    </location>
</feature>
<evidence type="ECO:0000313" key="7">
    <source>
        <dbReference type="Proteomes" id="UP001165124"/>
    </source>
</evidence>
<dbReference type="GO" id="GO:0016887">
    <property type="term" value="F:ATP hydrolysis activity"/>
    <property type="evidence" value="ECO:0007669"/>
    <property type="project" value="InterPro"/>
</dbReference>
<dbReference type="RefSeq" id="WP_227023141.1">
    <property type="nucleotide sequence ID" value="NZ_BSRZ01000001.1"/>
</dbReference>
<dbReference type="InterPro" id="IPR003439">
    <property type="entry name" value="ABC_transporter-like_ATP-bd"/>
</dbReference>
<dbReference type="InterPro" id="IPR051782">
    <property type="entry name" value="ABC_Transporter_VariousFunc"/>
</dbReference>
<dbReference type="Pfam" id="PF00005">
    <property type="entry name" value="ABC_tran"/>
    <property type="match status" value="1"/>
</dbReference>
<keyword evidence="3" id="KW-0067">ATP-binding</keyword>
<feature type="compositionally biased region" description="Gly residues" evidence="4">
    <location>
        <begin position="375"/>
        <end position="387"/>
    </location>
</feature>
<organism evidence="6 7">
    <name type="scientific">Actinomadura rubrobrunea</name>
    <dbReference type="NCBI Taxonomy" id="115335"/>
    <lineage>
        <taxon>Bacteria</taxon>
        <taxon>Bacillati</taxon>
        <taxon>Actinomycetota</taxon>
        <taxon>Actinomycetes</taxon>
        <taxon>Streptosporangiales</taxon>
        <taxon>Thermomonosporaceae</taxon>
        <taxon>Actinomadura</taxon>
    </lineage>
</organism>
<evidence type="ECO:0000259" key="5">
    <source>
        <dbReference type="PROSITE" id="PS50893"/>
    </source>
</evidence>
<evidence type="ECO:0000256" key="4">
    <source>
        <dbReference type="SAM" id="MobiDB-lite"/>
    </source>
</evidence>
<dbReference type="InterPro" id="IPR027417">
    <property type="entry name" value="P-loop_NTPase"/>
</dbReference>
<dbReference type="GO" id="GO:0005524">
    <property type="term" value="F:ATP binding"/>
    <property type="evidence" value="ECO:0007669"/>
    <property type="project" value="UniProtKB-KW"/>
</dbReference>
<dbReference type="PANTHER" id="PTHR42939:SF1">
    <property type="entry name" value="ABC TRANSPORTER ATP-BINDING PROTEIN ALBC-RELATED"/>
    <property type="match status" value="1"/>
</dbReference>
<keyword evidence="1" id="KW-0813">Transport</keyword>
<feature type="domain" description="ABC transporter" evidence="5">
    <location>
        <begin position="1"/>
        <end position="218"/>
    </location>
</feature>
<evidence type="ECO:0000313" key="6">
    <source>
        <dbReference type="EMBL" id="GLW62623.1"/>
    </source>
</evidence>
<gene>
    <name evidence="6" type="ORF">Arub01_08670</name>
</gene>
<proteinExistence type="predicted"/>
<name>A0A9W6PT83_9ACTN</name>
<dbReference type="InterPro" id="IPR003593">
    <property type="entry name" value="AAA+_ATPase"/>
</dbReference>
<dbReference type="SUPFAM" id="SSF52540">
    <property type="entry name" value="P-loop containing nucleoside triphosphate hydrolases"/>
    <property type="match status" value="1"/>
</dbReference>
<dbReference type="PANTHER" id="PTHR42939">
    <property type="entry name" value="ABC TRANSPORTER ATP-BINDING PROTEIN ALBC-RELATED"/>
    <property type="match status" value="1"/>
</dbReference>
<dbReference type="EMBL" id="BSRZ01000001">
    <property type="protein sequence ID" value="GLW62623.1"/>
    <property type="molecule type" value="Genomic_DNA"/>
</dbReference>
<feature type="compositionally biased region" description="Low complexity" evidence="4">
    <location>
        <begin position="339"/>
        <end position="348"/>
    </location>
</feature>
<dbReference type="Proteomes" id="UP001165124">
    <property type="component" value="Unassembled WGS sequence"/>
</dbReference>
<evidence type="ECO:0000256" key="2">
    <source>
        <dbReference type="ARBA" id="ARBA00022741"/>
    </source>
</evidence>
<reference evidence="6" key="1">
    <citation type="submission" date="2023-02" db="EMBL/GenBank/DDBJ databases">
        <title>Actinomadura rubrobrunea NBRC 14622.</title>
        <authorList>
            <person name="Ichikawa N."/>
            <person name="Sato H."/>
            <person name="Tonouchi N."/>
        </authorList>
    </citation>
    <scope>NUCLEOTIDE SEQUENCE</scope>
    <source>
        <strain evidence="6">NBRC 14622</strain>
    </source>
</reference>
<accession>A0A9W6PT83</accession>
<protein>
    <recommendedName>
        <fullName evidence="5">ABC transporter domain-containing protein</fullName>
    </recommendedName>
</protein>
<dbReference type="Gene3D" id="3.40.50.300">
    <property type="entry name" value="P-loop containing nucleotide triphosphate hydrolases"/>
    <property type="match status" value="1"/>
</dbReference>
<sequence>MRMDDVAFRYTRKGPWILRDVSLSLPPGRITEVTGHNGVGKSTLLRLVAGLRSPRRGRIIGRPRHVGYAPERFPVGQPFTARSYLSHMAAVRRVSVSAIDDLADRLRFAHVLDVRLSEMSKGSAHKIGLAQAFLAGPGLLVLDEPFAGLDAETRGALPDLLAELAAEGATVVLSDHQRCLDGRPDVHRVRVADGTVHPVTGAEESTPVFPPSGQGVRPAAPESASLPPVPDGQAPASPSGQGVRPAAPESASLQPVPDGQAPASPSEPRTSAAVPDISGPPEPDGTPNDAARDRAGSLGRVIRRTARRTSGARTSDPSAPTSKSPAPAAPAARMGEPSAPANDAAPDAYRTHISDPPSPVSDIPASDASQARVGGPCGEAGGDGAPGLGAAEEGWAVLEVVVRVDEADDVEAKLRADGYRVRRSDR</sequence>
<evidence type="ECO:0000256" key="1">
    <source>
        <dbReference type="ARBA" id="ARBA00022448"/>
    </source>
</evidence>
<dbReference type="SMART" id="SM00382">
    <property type="entry name" value="AAA"/>
    <property type="match status" value="1"/>
</dbReference>
<dbReference type="PROSITE" id="PS50893">
    <property type="entry name" value="ABC_TRANSPORTER_2"/>
    <property type="match status" value="1"/>
</dbReference>
<keyword evidence="7" id="KW-1185">Reference proteome</keyword>
<keyword evidence="2" id="KW-0547">Nucleotide-binding</keyword>
<evidence type="ECO:0000256" key="3">
    <source>
        <dbReference type="ARBA" id="ARBA00022840"/>
    </source>
</evidence>
<dbReference type="AlphaFoldDB" id="A0A9W6PT83"/>
<feature type="compositionally biased region" description="Low complexity" evidence="4">
    <location>
        <begin position="308"/>
        <end position="332"/>
    </location>
</feature>